<dbReference type="EMBL" id="AIMD01000030">
    <property type="protein sequence ID" value="EJF95293.1"/>
    <property type="molecule type" value="Genomic_DNA"/>
</dbReference>
<evidence type="ECO:0000313" key="2">
    <source>
        <dbReference type="EMBL" id="EJF95293.1"/>
    </source>
</evidence>
<sequence>ELKECPDLLCEAEVSAKWSVISGGQNISFAAGLVAGVPAELYDTVDGFMQMASHPIDTLKALKDFVTSGKVFATLGQSYVERIDHLMAEYERAGASGSFNAGVEVGKLLTEVAALFVGGAGLAKEGVKLGEKALIQFIARRDFAQFASKKNLLELAVQGDPAKFAARKELTNLASGEKKLWLNKKPIKFTDSKFGQTNKVYRRDDLFDPNQIVSWKVNKKDVWGTNIERMKTGRAPIGFDNESVELHHLKQTPDGPIAEMSHEFHKKYTSVIHANPKTHQSLIEREKFEKQREEYWKEYGNGHGEEKNSNLGGIIDMKWGIIGLNFDRWGQEHVQ</sequence>
<accession>A0A9P2RZR4</accession>
<organism evidence="2 3">
    <name type="scientific">Bartonella taylorii 8TBB</name>
    <dbReference type="NCBI Taxonomy" id="1094560"/>
    <lineage>
        <taxon>Bacteria</taxon>
        <taxon>Pseudomonadati</taxon>
        <taxon>Pseudomonadota</taxon>
        <taxon>Alphaproteobacteria</taxon>
        <taxon>Hyphomicrobiales</taxon>
        <taxon>Bartonellaceae</taxon>
        <taxon>Bartonella</taxon>
    </lineage>
</organism>
<gene>
    <name evidence="2" type="ORF">ME9_00784</name>
</gene>
<dbReference type="InterPro" id="IPR026834">
    <property type="entry name" value="LHH"/>
</dbReference>
<evidence type="ECO:0000313" key="3">
    <source>
        <dbReference type="Proteomes" id="UP000002648"/>
    </source>
</evidence>
<keyword evidence="3" id="KW-1185">Reference proteome</keyword>
<comment type="caution">
    <text evidence="2">The sequence shown here is derived from an EMBL/GenBank/DDBJ whole genome shotgun (WGS) entry which is preliminary data.</text>
</comment>
<feature type="domain" description="LHH" evidence="1">
    <location>
        <begin position="225"/>
        <end position="298"/>
    </location>
</feature>
<dbReference type="Proteomes" id="UP000002648">
    <property type="component" value="Unassembled WGS sequence"/>
</dbReference>
<dbReference type="Pfam" id="PF14411">
    <property type="entry name" value="LHH"/>
    <property type="match status" value="1"/>
</dbReference>
<reference evidence="2 3" key="1">
    <citation type="submission" date="2012-03" db="EMBL/GenBank/DDBJ databases">
        <title>The Genome Sequence of Bartonella taylorii 8TBB.</title>
        <authorList>
            <consortium name="The Broad Institute Genome Sequencing Platform"/>
            <consortium name="The Broad Institute Genome Sequencing Center for Infectious Disease"/>
            <person name="Feldgarden M."/>
            <person name="Kirby J."/>
            <person name="Kosoy M."/>
            <person name="Birtles R."/>
            <person name="Probert W.S."/>
            <person name="Chiaraviglio L."/>
            <person name="Young S.K."/>
            <person name="Zeng Q."/>
            <person name="Gargeya S."/>
            <person name="Fitzgerald M."/>
            <person name="Haas B."/>
            <person name="Abouelleil A."/>
            <person name="Alvarado L."/>
            <person name="Arachchi H.M."/>
            <person name="Berlin A."/>
            <person name="Chapman S.B."/>
            <person name="Gearin G."/>
            <person name="Goldberg J."/>
            <person name="Griggs A."/>
            <person name="Gujja S."/>
            <person name="Hansen M."/>
            <person name="Heiman D."/>
            <person name="Howarth C."/>
            <person name="Larimer J."/>
            <person name="Lui A."/>
            <person name="MacDonald P.J.P."/>
            <person name="McCowen C."/>
            <person name="Montmayeur A."/>
            <person name="Murphy C."/>
            <person name="Neiman D."/>
            <person name="Pearson M."/>
            <person name="Priest M."/>
            <person name="Roberts A."/>
            <person name="Saif S."/>
            <person name="Shea T."/>
            <person name="Sisk P."/>
            <person name="Stolte C."/>
            <person name="Sykes S."/>
            <person name="Wortman J."/>
            <person name="Nusbaum C."/>
            <person name="Birren B."/>
        </authorList>
    </citation>
    <scope>NUCLEOTIDE SEQUENCE [LARGE SCALE GENOMIC DNA]</scope>
    <source>
        <strain evidence="2 3">8TBB</strain>
    </source>
</reference>
<feature type="non-terminal residue" evidence="2">
    <location>
        <position position="1"/>
    </location>
</feature>
<evidence type="ECO:0000259" key="1">
    <source>
        <dbReference type="Pfam" id="PF14411"/>
    </source>
</evidence>
<dbReference type="AlphaFoldDB" id="A0A9P2RZR4"/>
<proteinExistence type="predicted"/>
<name>A0A9P2RZR4_BARTA</name>
<protein>
    <recommendedName>
        <fullName evidence="1">LHH domain-containing protein</fullName>
    </recommendedName>
</protein>